<dbReference type="AlphaFoldDB" id="A0A2N5S940"/>
<accession>A0A2N5S940</accession>
<dbReference type="Proteomes" id="UP000235392">
    <property type="component" value="Unassembled WGS sequence"/>
</dbReference>
<sequence>MSCHNRHTWHLPAIRGAELPWMGPNCHYDHTGPPTRHIIVSSTAEPADLSALLLSVPQPPSLCPSTFYLPCKLAGLKRSLSGPVASDLIGKLGPDHQLSPGYDRTVHARVVLAPPPPDEANCIDQASSVLKRPPSSHDDSPLKQGRYSAFTRYVRTSENPPGAGGHTPKYDGMQLAQPSNRNLPPIDHDVPSNQIAIEPPTFRFEGTVFMPSGELTRERIASWKQKFTDFIQTTWATSAEITITPVNINQPAERAAFTDGKSPGATRLAVPVDSNGKNYQAWNLVEQFEQLHSWLLFAHKKVWQVLNPNQCNSNHHVDENMLSWLFGELFKPTHGVPVFGETKLIDGAMKPIGKLQMWIFKLLNQEESFITTSTAIVGSWFKKNFVGWQNFFKSDHEFWQAVVQLMIKEATFQTNERNALRLTVTVGNHLASTVASSTDVTSSLIRISDDEIGNFQFIRDESTFQKLDTRNGFGWLQAIKNREVPRKTQPQRGIEIRKRCSQYFDKAVARENVVYRFPNVGIAIKAVREKSDIRILSSDQTIMRPSRAKDKLDRLVTHLETVPCGTFSLLNQNFKLRKESGYWSALHEEFLEWFGEKLFGQDMMLLGTNVHIKFPIVGEVETNQIKIHENLPYDETQLFIINFISNAKNGCRLLDSSFVIFGYWLKNQHPEVWDAYFKTDEVFSHFMLMVFERGSGKTPLPRFTYLPFEP</sequence>
<comment type="caution">
    <text evidence="1">The sequence shown here is derived from an EMBL/GenBank/DDBJ whole genome shotgun (WGS) entry which is preliminary data.</text>
</comment>
<proteinExistence type="predicted"/>
<evidence type="ECO:0000313" key="1">
    <source>
        <dbReference type="EMBL" id="PLW09746.1"/>
    </source>
</evidence>
<name>A0A2N5S940_9BASI</name>
<evidence type="ECO:0000313" key="2">
    <source>
        <dbReference type="Proteomes" id="UP000235392"/>
    </source>
</evidence>
<protein>
    <submittedName>
        <fullName evidence="1">Uncharacterized protein</fullName>
    </submittedName>
</protein>
<organism evidence="1 2">
    <name type="scientific">Puccinia coronata f. sp. avenae</name>
    <dbReference type="NCBI Taxonomy" id="200324"/>
    <lineage>
        <taxon>Eukaryota</taxon>
        <taxon>Fungi</taxon>
        <taxon>Dikarya</taxon>
        <taxon>Basidiomycota</taxon>
        <taxon>Pucciniomycotina</taxon>
        <taxon>Pucciniomycetes</taxon>
        <taxon>Pucciniales</taxon>
        <taxon>Pucciniaceae</taxon>
        <taxon>Puccinia</taxon>
    </lineage>
</organism>
<dbReference type="EMBL" id="PGCI01000993">
    <property type="protein sequence ID" value="PLW09746.1"/>
    <property type="molecule type" value="Genomic_DNA"/>
</dbReference>
<reference evidence="1 2" key="1">
    <citation type="submission" date="2017-11" db="EMBL/GenBank/DDBJ databases">
        <title>De novo assembly and phasing of dikaryotic genomes from two isolates of Puccinia coronata f. sp. avenae, the causal agent of oat crown rust.</title>
        <authorList>
            <person name="Miller M.E."/>
            <person name="Zhang Y."/>
            <person name="Omidvar V."/>
            <person name="Sperschneider J."/>
            <person name="Schwessinger B."/>
            <person name="Raley C."/>
            <person name="Palmer J.M."/>
            <person name="Garnica D."/>
            <person name="Upadhyaya N."/>
            <person name="Rathjen J."/>
            <person name="Taylor J.M."/>
            <person name="Park R.F."/>
            <person name="Dodds P.N."/>
            <person name="Hirsch C.D."/>
            <person name="Kianian S.F."/>
            <person name="Figueroa M."/>
        </authorList>
    </citation>
    <scope>NUCLEOTIDE SEQUENCE [LARGE SCALE GENOMIC DNA]</scope>
    <source>
        <strain evidence="1">12SD80</strain>
    </source>
</reference>
<gene>
    <name evidence="1" type="ORF">PCASD_22585</name>
</gene>